<name>A0A0V1HN80_9BILA</name>
<sequence length="136" mass="15292">MSQISDKKATKCLKILMLEFDILQESQNLTINRDIKYITLSVCLIFWTAPFRCVYICCQVIRNNAVHVRVRSPFVSGCAAEQKRCLILKSRMACSKKLHVNAAPLSLIIASGVPDFMISCWIMNCFKLSSPVSTTA</sequence>
<gene>
    <name evidence="1" type="ORF">T11_13656</name>
</gene>
<comment type="caution">
    <text evidence="1">The sequence shown here is derived from an EMBL/GenBank/DDBJ whole genome shotgun (WGS) entry which is preliminary data.</text>
</comment>
<dbReference type="Proteomes" id="UP000055024">
    <property type="component" value="Unassembled WGS sequence"/>
</dbReference>
<keyword evidence="2" id="KW-1185">Reference proteome</keyword>
<evidence type="ECO:0000313" key="2">
    <source>
        <dbReference type="Proteomes" id="UP000055024"/>
    </source>
</evidence>
<dbReference type="AlphaFoldDB" id="A0A0V1HN80"/>
<organism evidence="1 2">
    <name type="scientific">Trichinella zimbabwensis</name>
    <dbReference type="NCBI Taxonomy" id="268475"/>
    <lineage>
        <taxon>Eukaryota</taxon>
        <taxon>Metazoa</taxon>
        <taxon>Ecdysozoa</taxon>
        <taxon>Nematoda</taxon>
        <taxon>Enoplea</taxon>
        <taxon>Dorylaimia</taxon>
        <taxon>Trichinellida</taxon>
        <taxon>Trichinellidae</taxon>
        <taxon>Trichinella</taxon>
    </lineage>
</organism>
<reference evidence="1 2" key="1">
    <citation type="submission" date="2015-01" db="EMBL/GenBank/DDBJ databases">
        <title>Evolution of Trichinella species and genotypes.</title>
        <authorList>
            <person name="Korhonen P.K."/>
            <person name="Edoardo P."/>
            <person name="Giuseppe L.R."/>
            <person name="Gasser R.B."/>
        </authorList>
    </citation>
    <scope>NUCLEOTIDE SEQUENCE [LARGE SCALE GENOMIC DNA]</scope>
    <source>
        <strain evidence="1">ISS1029</strain>
    </source>
</reference>
<dbReference type="EMBL" id="JYDP01000042">
    <property type="protein sequence ID" value="KRZ12280.1"/>
    <property type="molecule type" value="Genomic_DNA"/>
</dbReference>
<evidence type="ECO:0000313" key="1">
    <source>
        <dbReference type="EMBL" id="KRZ12280.1"/>
    </source>
</evidence>
<proteinExistence type="predicted"/>
<protein>
    <submittedName>
        <fullName evidence="1">Uncharacterized protein</fullName>
    </submittedName>
</protein>
<accession>A0A0V1HN80</accession>